<keyword evidence="3" id="KW-1185">Reference proteome</keyword>
<protein>
    <submittedName>
        <fullName evidence="2">Uncharacterized protein</fullName>
    </submittedName>
</protein>
<name>A0A238K298_9RHOB</name>
<feature type="region of interest" description="Disordered" evidence="1">
    <location>
        <begin position="53"/>
        <end position="73"/>
    </location>
</feature>
<evidence type="ECO:0000313" key="2">
    <source>
        <dbReference type="EMBL" id="SMX36494.1"/>
    </source>
</evidence>
<gene>
    <name evidence="2" type="ORF">RUA8715_01418</name>
</gene>
<proteinExistence type="predicted"/>
<sequence length="161" mass="18243">MLDVLLGSLSALEDLMKAAKKDKDPSIVRLAVSEAETASKTCVRLSQAISAYAAEHPEEMSRNNRPTPDPETDSLRDRFMAILRDVGAIMCESTVDRHVRALEGGEWSEGDYRRKRGHVLAPNNDTLSLPDWYEILRRHRGLNRAEEADYRALNKEHQNNE</sequence>
<dbReference type="RefSeq" id="WP_093962848.1">
    <property type="nucleotide sequence ID" value="NZ_FXYG01000001.1"/>
</dbReference>
<dbReference type="Proteomes" id="UP000202485">
    <property type="component" value="Unassembled WGS sequence"/>
</dbReference>
<evidence type="ECO:0000313" key="3">
    <source>
        <dbReference type="Proteomes" id="UP000202485"/>
    </source>
</evidence>
<accession>A0A238K298</accession>
<evidence type="ECO:0000256" key="1">
    <source>
        <dbReference type="SAM" id="MobiDB-lite"/>
    </source>
</evidence>
<dbReference type="EMBL" id="FXYG01000001">
    <property type="protein sequence ID" value="SMX36494.1"/>
    <property type="molecule type" value="Genomic_DNA"/>
</dbReference>
<dbReference type="OrthoDB" id="9836076at2"/>
<reference evidence="3" key="1">
    <citation type="submission" date="2017-05" db="EMBL/GenBank/DDBJ databases">
        <authorList>
            <person name="Rodrigo-Torres L."/>
            <person name="Arahal R. D."/>
            <person name="Lucena T."/>
        </authorList>
    </citation>
    <scope>NUCLEOTIDE SEQUENCE [LARGE SCALE GENOMIC DNA]</scope>
    <source>
        <strain evidence="3">CECT 8715</strain>
    </source>
</reference>
<organism evidence="2 3">
    <name type="scientific">Ruegeria arenilitoris</name>
    <dbReference type="NCBI Taxonomy" id="1173585"/>
    <lineage>
        <taxon>Bacteria</taxon>
        <taxon>Pseudomonadati</taxon>
        <taxon>Pseudomonadota</taxon>
        <taxon>Alphaproteobacteria</taxon>
        <taxon>Rhodobacterales</taxon>
        <taxon>Roseobacteraceae</taxon>
        <taxon>Ruegeria</taxon>
    </lineage>
</organism>
<dbReference type="AlphaFoldDB" id="A0A238K298"/>